<proteinExistence type="predicted"/>
<dbReference type="AlphaFoldDB" id="A0A0B6Z9D6"/>
<organism evidence="1">
    <name type="scientific">Arion vulgaris</name>
    <dbReference type="NCBI Taxonomy" id="1028688"/>
    <lineage>
        <taxon>Eukaryota</taxon>
        <taxon>Metazoa</taxon>
        <taxon>Spiralia</taxon>
        <taxon>Lophotrochozoa</taxon>
        <taxon>Mollusca</taxon>
        <taxon>Gastropoda</taxon>
        <taxon>Heterobranchia</taxon>
        <taxon>Euthyneura</taxon>
        <taxon>Panpulmonata</taxon>
        <taxon>Eupulmonata</taxon>
        <taxon>Stylommatophora</taxon>
        <taxon>Helicina</taxon>
        <taxon>Arionoidea</taxon>
        <taxon>Arionidae</taxon>
        <taxon>Arion</taxon>
    </lineage>
</organism>
<gene>
    <name evidence="1" type="primary">ORF54342</name>
</gene>
<sequence>HKLPARRSTAVEVEMFLESQNKEQENNLAIYHYRQVFNKHNEHIQNRTLTSKFSLDRKYK</sequence>
<reference evidence="1" key="1">
    <citation type="submission" date="2014-12" db="EMBL/GenBank/DDBJ databases">
        <title>Insight into the proteome of Arion vulgaris.</title>
        <authorList>
            <person name="Aradska J."/>
            <person name="Bulat T."/>
            <person name="Smidak R."/>
            <person name="Sarate P."/>
            <person name="Gangsoo J."/>
            <person name="Sialana F."/>
            <person name="Bilban M."/>
            <person name="Lubec G."/>
        </authorList>
    </citation>
    <scope>NUCLEOTIDE SEQUENCE</scope>
    <source>
        <tissue evidence="1">Skin</tissue>
    </source>
</reference>
<protein>
    <submittedName>
        <fullName evidence="1">Uncharacterized protein</fullName>
    </submittedName>
</protein>
<dbReference type="EMBL" id="HACG01018364">
    <property type="protein sequence ID" value="CEK65229.1"/>
    <property type="molecule type" value="Transcribed_RNA"/>
</dbReference>
<evidence type="ECO:0000313" key="1">
    <source>
        <dbReference type="EMBL" id="CEK65229.1"/>
    </source>
</evidence>
<accession>A0A0B6Z9D6</accession>
<name>A0A0B6Z9D6_9EUPU</name>
<feature type="non-terminal residue" evidence="1">
    <location>
        <position position="1"/>
    </location>
</feature>